<dbReference type="Gene3D" id="3.30.70.2520">
    <property type="match status" value="1"/>
</dbReference>
<dbReference type="InterPro" id="IPR006093">
    <property type="entry name" value="Oxy_OxRdtase_FAD_BS"/>
</dbReference>
<dbReference type="EMBL" id="VMNW02000008">
    <property type="protein sequence ID" value="KAA9164013.1"/>
    <property type="molecule type" value="Genomic_DNA"/>
</dbReference>
<dbReference type="PANTHER" id="PTHR43762:SF1">
    <property type="entry name" value="D-ARABINONO-1,4-LACTONE OXIDASE"/>
    <property type="match status" value="1"/>
</dbReference>
<dbReference type="PANTHER" id="PTHR43762">
    <property type="entry name" value="L-GULONOLACTONE OXIDASE"/>
    <property type="match status" value="1"/>
</dbReference>
<dbReference type="AlphaFoldDB" id="A0A5N0VF28"/>
<evidence type="ECO:0000259" key="5">
    <source>
        <dbReference type="PROSITE" id="PS51387"/>
    </source>
</evidence>
<evidence type="ECO:0000256" key="2">
    <source>
        <dbReference type="ARBA" id="ARBA00005466"/>
    </source>
</evidence>
<organism evidence="6 7">
    <name type="scientific">Amycolatopsis acidicola</name>
    <dbReference type="NCBI Taxonomy" id="2596893"/>
    <lineage>
        <taxon>Bacteria</taxon>
        <taxon>Bacillati</taxon>
        <taxon>Actinomycetota</taxon>
        <taxon>Actinomycetes</taxon>
        <taxon>Pseudonocardiales</taxon>
        <taxon>Pseudonocardiaceae</taxon>
        <taxon>Amycolatopsis</taxon>
    </lineage>
</organism>
<comment type="similarity">
    <text evidence="2">Belongs to the oxygen-dependent FAD-linked oxidoreductase family.</text>
</comment>
<dbReference type="PIRSF" id="PIRSF000136">
    <property type="entry name" value="LGO_GLO"/>
    <property type="match status" value="1"/>
</dbReference>
<dbReference type="RefSeq" id="WP_144748510.1">
    <property type="nucleotide sequence ID" value="NZ_VMNW02000008.1"/>
</dbReference>
<evidence type="ECO:0000256" key="3">
    <source>
        <dbReference type="ARBA" id="ARBA00022644"/>
    </source>
</evidence>
<dbReference type="GO" id="GO:0019853">
    <property type="term" value="P:L-ascorbic acid biosynthetic process"/>
    <property type="evidence" value="ECO:0007669"/>
    <property type="project" value="UniProtKB-UniPathway"/>
</dbReference>
<evidence type="ECO:0000313" key="7">
    <source>
        <dbReference type="Proteomes" id="UP000319769"/>
    </source>
</evidence>
<dbReference type="InterPro" id="IPR007173">
    <property type="entry name" value="ALO_C"/>
</dbReference>
<comment type="caution">
    <text evidence="6">The sequence shown here is derived from an EMBL/GenBank/DDBJ whole genome shotgun (WGS) entry which is preliminary data.</text>
</comment>
<accession>A0A5N0VF28</accession>
<protein>
    <submittedName>
        <fullName evidence="6">FAD-binding protein</fullName>
    </submittedName>
</protein>
<dbReference type="SUPFAM" id="SSF56176">
    <property type="entry name" value="FAD-binding/transporter-associated domain-like"/>
    <property type="match status" value="1"/>
</dbReference>
<dbReference type="InterPro" id="IPR016171">
    <property type="entry name" value="Vanillyl_alc_oxidase_C-sub2"/>
</dbReference>
<dbReference type="InterPro" id="IPR006094">
    <property type="entry name" value="Oxid_FAD_bind_N"/>
</dbReference>
<sequence length="407" mass="45179">MTAAATWRNWGLNQSCQPHEIVTPSTPDEVAAVVAAALREGRTVRAAGSGHSIMPIVPTDGMLVDPTRLTGVTSVDRDTGRATILAGTRLSALGAPLWEAGLSLANQGDIDLQTITGATSTGTKGSGAGLTNLSATITRTQLVDGQGELVEIAAGDDAHPAAQVSLGLLGVITQVEVQLLPRYFLRERNTAMHFRDLLEKWDELKASHRHFSFWWMPNDRAHALYGFEPVPADYGWVKLLDEVEIEDSYDVRHLKEGRVGRAYLVYPDTATDPTFHEMEYMVDAARDREAFLALRELMLSHYPEVDSPIQIRWQKQDSAWLSAQYGRDTASVSVSGVIGTDYVPFFTAVDSLMKSLGARPHWGKWNAYRAEDVAAAYPRWDDFRRVRARFDPRGAFTNEYFRELLEL</sequence>
<dbReference type="PROSITE" id="PS00862">
    <property type="entry name" value="OX2_COVAL_FAD"/>
    <property type="match status" value="1"/>
</dbReference>
<proteinExistence type="inferred from homology"/>
<dbReference type="OrthoDB" id="9800184at2"/>
<dbReference type="InterPro" id="IPR016169">
    <property type="entry name" value="FAD-bd_PCMH_sub2"/>
</dbReference>
<keyword evidence="4" id="KW-0560">Oxidoreductase</keyword>
<dbReference type="InterPro" id="IPR010031">
    <property type="entry name" value="FAD_lactone_oxidase-like"/>
</dbReference>
<dbReference type="GO" id="GO:0071949">
    <property type="term" value="F:FAD binding"/>
    <property type="evidence" value="ECO:0007669"/>
    <property type="project" value="InterPro"/>
</dbReference>
<gene>
    <name evidence="6" type="ORF">FPZ12_008325</name>
</gene>
<dbReference type="InterPro" id="IPR016167">
    <property type="entry name" value="FAD-bd_PCMH_sub1"/>
</dbReference>
<dbReference type="Pfam" id="PF01565">
    <property type="entry name" value="FAD_binding_4"/>
    <property type="match status" value="1"/>
</dbReference>
<feature type="domain" description="FAD-binding PCMH-type" evidence="5">
    <location>
        <begin position="14"/>
        <end position="182"/>
    </location>
</feature>
<dbReference type="Gene3D" id="1.10.45.10">
    <property type="entry name" value="Vanillyl-alcohol Oxidase, Chain A, domain 4"/>
    <property type="match status" value="1"/>
</dbReference>
<evidence type="ECO:0000256" key="1">
    <source>
        <dbReference type="ARBA" id="ARBA00005147"/>
    </source>
</evidence>
<name>A0A5N0VF28_9PSEU</name>
<dbReference type="InterPro" id="IPR036318">
    <property type="entry name" value="FAD-bd_PCMH-like_sf"/>
</dbReference>
<reference evidence="6" key="1">
    <citation type="submission" date="2019-09" db="EMBL/GenBank/DDBJ databases">
        <authorList>
            <person name="Teo W.F.A."/>
            <person name="Duangmal K."/>
        </authorList>
    </citation>
    <scope>NUCLEOTIDE SEQUENCE [LARGE SCALE GENOMIC DNA]</scope>
    <source>
        <strain evidence="6">K81G1</strain>
    </source>
</reference>
<dbReference type="Proteomes" id="UP000319769">
    <property type="component" value="Unassembled WGS sequence"/>
</dbReference>
<keyword evidence="7" id="KW-1185">Reference proteome</keyword>
<dbReference type="GO" id="GO:0016020">
    <property type="term" value="C:membrane"/>
    <property type="evidence" value="ECO:0007669"/>
    <property type="project" value="InterPro"/>
</dbReference>
<dbReference type="InterPro" id="IPR016166">
    <property type="entry name" value="FAD-bd_PCMH"/>
</dbReference>
<evidence type="ECO:0000313" key="6">
    <source>
        <dbReference type="EMBL" id="KAA9164013.1"/>
    </source>
</evidence>
<dbReference type="Gene3D" id="3.30.43.10">
    <property type="entry name" value="Uridine Diphospho-n-acetylenolpyruvylglucosamine Reductase, domain 2"/>
    <property type="match status" value="1"/>
</dbReference>
<dbReference type="UniPathway" id="UPA00132"/>
<dbReference type="Gene3D" id="3.30.465.10">
    <property type="match status" value="1"/>
</dbReference>
<dbReference type="GO" id="GO:0003885">
    <property type="term" value="F:D-arabinono-1,4-lactone oxidase activity"/>
    <property type="evidence" value="ECO:0007669"/>
    <property type="project" value="InterPro"/>
</dbReference>
<dbReference type="PROSITE" id="PS51387">
    <property type="entry name" value="FAD_PCMH"/>
    <property type="match status" value="1"/>
</dbReference>
<dbReference type="Pfam" id="PF04030">
    <property type="entry name" value="ALO"/>
    <property type="match status" value="2"/>
</dbReference>
<evidence type="ECO:0000256" key="4">
    <source>
        <dbReference type="ARBA" id="ARBA00023002"/>
    </source>
</evidence>
<comment type="pathway">
    <text evidence="1">Cofactor biosynthesis; L-ascorbate biosynthesis.</text>
</comment>
<keyword evidence="3" id="KW-0060">Ascorbate biosynthesis</keyword>